<dbReference type="Proteomes" id="UP000092247">
    <property type="component" value="Unassembled WGS sequence"/>
</dbReference>
<proteinExistence type="predicted"/>
<dbReference type="InterPro" id="IPR011322">
    <property type="entry name" value="N-reg_PII-like_a/b"/>
</dbReference>
<dbReference type="SUPFAM" id="SSF54913">
    <property type="entry name" value="GlnB-like"/>
    <property type="match status" value="1"/>
</dbReference>
<evidence type="ECO:0000313" key="3">
    <source>
        <dbReference type="Proteomes" id="UP000092247"/>
    </source>
</evidence>
<protein>
    <recommendedName>
        <fullName evidence="4">DUF2007 domain-containing protein</fullName>
    </recommendedName>
</protein>
<keyword evidence="1" id="KW-1133">Transmembrane helix</keyword>
<sequence length="140" mass="15654">MWNIHPTREKFELLSQYLSPLEARIEAGLLESEGIKVMLLDENIVWNNQMYAQAVGGVKLLVSHDDAQKAQVVLDELHRGAYGIDDDGEPAEAGSCAVVKNRAGDHFNTGFVFLIFLTLGLALPFKALHRHLRDKKEKAE</sequence>
<dbReference type="STRING" id="368603.AYY16_02590"/>
<dbReference type="EMBL" id="LZEX01000034">
    <property type="protein sequence ID" value="OBU05002.1"/>
    <property type="molecule type" value="Genomic_DNA"/>
</dbReference>
<reference evidence="2 3" key="1">
    <citation type="submission" date="2016-06" db="EMBL/GenBank/DDBJ databases">
        <authorList>
            <person name="Kjaerup R.B."/>
            <person name="Dalgaard T.S."/>
            <person name="Juul-Madsen H.R."/>
        </authorList>
    </citation>
    <scope>NUCLEOTIDE SEQUENCE [LARGE SCALE GENOMIC DNA]</scope>
    <source>
        <strain evidence="2 3">GCSL-Mp3</strain>
    </source>
</reference>
<comment type="caution">
    <text evidence="2">The sequence shown here is derived from an EMBL/GenBank/DDBJ whole genome shotgun (WGS) entry which is preliminary data.</text>
</comment>
<gene>
    <name evidence="2" type="ORF">AYY17_07655</name>
</gene>
<dbReference type="RefSeq" id="WP_067425082.1">
    <property type="nucleotide sequence ID" value="NZ_LZEX01000034.1"/>
</dbReference>
<evidence type="ECO:0008006" key="4">
    <source>
        <dbReference type="Google" id="ProtNLM"/>
    </source>
</evidence>
<keyword evidence="1" id="KW-0812">Transmembrane</keyword>
<dbReference type="Gene3D" id="3.30.70.790">
    <property type="entry name" value="UreE, C-terminal domain"/>
    <property type="match status" value="1"/>
</dbReference>
<evidence type="ECO:0000313" key="2">
    <source>
        <dbReference type="EMBL" id="OBU05002.1"/>
    </source>
</evidence>
<accession>A0A1B8H7E8</accession>
<name>A0A1B8H7E8_9GAMM</name>
<keyword evidence="1" id="KW-0472">Membrane</keyword>
<dbReference type="AlphaFoldDB" id="A0A1B8H7E8"/>
<organism evidence="2 3">
    <name type="scientific">Morganella psychrotolerans</name>
    <dbReference type="NCBI Taxonomy" id="368603"/>
    <lineage>
        <taxon>Bacteria</taxon>
        <taxon>Pseudomonadati</taxon>
        <taxon>Pseudomonadota</taxon>
        <taxon>Gammaproteobacteria</taxon>
        <taxon>Enterobacterales</taxon>
        <taxon>Morganellaceae</taxon>
        <taxon>Morganella</taxon>
    </lineage>
</organism>
<feature type="transmembrane region" description="Helical" evidence="1">
    <location>
        <begin position="110"/>
        <end position="128"/>
    </location>
</feature>
<evidence type="ECO:0000256" key="1">
    <source>
        <dbReference type="SAM" id="Phobius"/>
    </source>
</evidence>